<dbReference type="EMBL" id="CP021330">
    <property type="protein sequence ID" value="AVX04665.1"/>
    <property type="molecule type" value="Genomic_DNA"/>
</dbReference>
<dbReference type="GO" id="GO:0003677">
    <property type="term" value="F:DNA binding"/>
    <property type="evidence" value="ECO:0007669"/>
    <property type="project" value="UniProtKB-KW"/>
</dbReference>
<dbReference type="InterPro" id="IPR036390">
    <property type="entry name" value="WH_DNA-bd_sf"/>
</dbReference>
<feature type="domain" description="HTH arsR-type" evidence="4">
    <location>
        <begin position="7"/>
        <end position="102"/>
    </location>
</feature>
<proteinExistence type="predicted"/>
<keyword evidence="3" id="KW-0804">Transcription</keyword>
<dbReference type="PRINTS" id="PR00778">
    <property type="entry name" value="HTHARSR"/>
</dbReference>
<keyword evidence="1" id="KW-0805">Transcription regulation</keyword>
<gene>
    <name evidence="5" type="ORF">MXMO3_02144</name>
</gene>
<dbReference type="RefSeq" id="WP_162889220.1">
    <property type="nucleotide sequence ID" value="NZ_CP021330.1"/>
</dbReference>
<dbReference type="Gene3D" id="1.10.10.10">
    <property type="entry name" value="Winged helix-like DNA-binding domain superfamily/Winged helix DNA-binding domain"/>
    <property type="match status" value="1"/>
</dbReference>
<dbReference type="AlphaFoldDB" id="A0A2R4MFE1"/>
<dbReference type="Pfam" id="PF01022">
    <property type="entry name" value="HTH_5"/>
    <property type="match status" value="1"/>
</dbReference>
<dbReference type="KEGG" id="mmyr:MXMO3_02144"/>
<sequence>MMYNLNNSSGIDPAFLEFCQALANKNRQRILFEIFTDKSEHKVGEIAEKSGLAISTVSEHLTQMKKAGILTSRRVDNVVFYKVNKEGISHFLRHIETWLTCC</sequence>
<dbReference type="PANTHER" id="PTHR33154">
    <property type="entry name" value="TRANSCRIPTIONAL REGULATOR, ARSR FAMILY"/>
    <property type="match status" value="1"/>
</dbReference>
<name>A0A2R4MFE1_9HYPH</name>
<evidence type="ECO:0000256" key="2">
    <source>
        <dbReference type="ARBA" id="ARBA00023125"/>
    </source>
</evidence>
<dbReference type="SMART" id="SM00418">
    <property type="entry name" value="HTH_ARSR"/>
    <property type="match status" value="1"/>
</dbReference>
<evidence type="ECO:0000256" key="1">
    <source>
        <dbReference type="ARBA" id="ARBA00023015"/>
    </source>
</evidence>
<organism evidence="5 6">
    <name type="scientific">Maritalea myrionectae</name>
    <dbReference type="NCBI Taxonomy" id="454601"/>
    <lineage>
        <taxon>Bacteria</taxon>
        <taxon>Pseudomonadati</taxon>
        <taxon>Pseudomonadota</taxon>
        <taxon>Alphaproteobacteria</taxon>
        <taxon>Hyphomicrobiales</taxon>
        <taxon>Devosiaceae</taxon>
        <taxon>Maritalea</taxon>
    </lineage>
</organism>
<dbReference type="InterPro" id="IPR036388">
    <property type="entry name" value="WH-like_DNA-bd_sf"/>
</dbReference>
<keyword evidence="2" id="KW-0238">DNA-binding</keyword>
<dbReference type="CDD" id="cd00090">
    <property type="entry name" value="HTH_ARSR"/>
    <property type="match status" value="1"/>
</dbReference>
<dbReference type="PROSITE" id="PS50987">
    <property type="entry name" value="HTH_ARSR_2"/>
    <property type="match status" value="1"/>
</dbReference>
<dbReference type="InterPro" id="IPR001845">
    <property type="entry name" value="HTH_ArsR_DNA-bd_dom"/>
</dbReference>
<dbReference type="InterPro" id="IPR051081">
    <property type="entry name" value="HTH_MetalResp_TranReg"/>
</dbReference>
<accession>A0A2R4MFE1</accession>
<keyword evidence="6" id="KW-1185">Reference proteome</keyword>
<dbReference type="SUPFAM" id="SSF46785">
    <property type="entry name" value="Winged helix' DNA-binding domain"/>
    <property type="match status" value="1"/>
</dbReference>
<protein>
    <recommendedName>
        <fullName evidence="4">HTH arsR-type domain-containing protein</fullName>
    </recommendedName>
</protein>
<evidence type="ECO:0000256" key="3">
    <source>
        <dbReference type="ARBA" id="ARBA00023163"/>
    </source>
</evidence>
<dbReference type="NCBIfam" id="NF033788">
    <property type="entry name" value="HTH_metalloreg"/>
    <property type="match status" value="1"/>
</dbReference>
<dbReference type="PANTHER" id="PTHR33154:SF33">
    <property type="entry name" value="TRANSCRIPTIONAL REPRESSOR SDPR"/>
    <property type="match status" value="1"/>
</dbReference>
<dbReference type="InterPro" id="IPR011991">
    <property type="entry name" value="ArsR-like_HTH"/>
</dbReference>
<dbReference type="Proteomes" id="UP000258927">
    <property type="component" value="Chromosome"/>
</dbReference>
<evidence type="ECO:0000313" key="5">
    <source>
        <dbReference type="EMBL" id="AVX04665.1"/>
    </source>
</evidence>
<dbReference type="STRING" id="1122213.GCA_000423365_02444"/>
<evidence type="ECO:0000259" key="4">
    <source>
        <dbReference type="PROSITE" id="PS50987"/>
    </source>
</evidence>
<reference evidence="5 6" key="1">
    <citation type="submission" date="2017-05" db="EMBL/GenBank/DDBJ databases">
        <title>Genome Analysis of Maritalea myrionectae HL2708#5.</title>
        <authorList>
            <consortium name="Cotde Inc.-PKNU"/>
            <person name="Jang D."/>
            <person name="Oh H.-M."/>
        </authorList>
    </citation>
    <scope>NUCLEOTIDE SEQUENCE [LARGE SCALE GENOMIC DNA]</scope>
    <source>
        <strain evidence="5 6">HL2708#5</strain>
    </source>
</reference>
<dbReference type="GO" id="GO:0003700">
    <property type="term" value="F:DNA-binding transcription factor activity"/>
    <property type="evidence" value="ECO:0007669"/>
    <property type="project" value="InterPro"/>
</dbReference>
<evidence type="ECO:0000313" key="6">
    <source>
        <dbReference type="Proteomes" id="UP000258927"/>
    </source>
</evidence>